<dbReference type="KEGG" id="aft:BBF96_12625"/>
<evidence type="ECO:0000256" key="1">
    <source>
        <dbReference type="SAM" id="Phobius"/>
    </source>
</evidence>
<sequence length="224" mass="26538">MSKRNVVKNLWSRYNHLLILLYYGVIGLLYHTFNKYIVPKYYVHSFLDDYIPFIKVFVIPYLFWYLYIAIAVTYFGLTSREDFIKLMLFMFGGMTICFFIYFILPNGQKLRPVITEQDFLSRLIKGIYSIDRPTNVSPSMHVLDAIAVHLAVIKSKKLQNRKWIHYISLVCAILISLSTVFIKQHSVEDVIYAMLLSYALYRVIYKPQRNRKPYFEKESVYTSG</sequence>
<protein>
    <recommendedName>
        <fullName evidence="2">Phosphatidic acid phosphatase type 2/haloperoxidase domain-containing protein</fullName>
    </recommendedName>
</protein>
<accession>A0A3Q9HS60</accession>
<keyword evidence="1" id="KW-0812">Transmembrane</keyword>
<dbReference type="Proteomes" id="UP000267250">
    <property type="component" value="Chromosome"/>
</dbReference>
<keyword evidence="4" id="KW-1185">Reference proteome</keyword>
<dbReference type="SUPFAM" id="SSF48317">
    <property type="entry name" value="Acid phosphatase/Vanadium-dependent haloperoxidase"/>
    <property type="match status" value="1"/>
</dbReference>
<keyword evidence="1" id="KW-1133">Transmembrane helix</keyword>
<evidence type="ECO:0000313" key="4">
    <source>
        <dbReference type="Proteomes" id="UP000267250"/>
    </source>
</evidence>
<dbReference type="Pfam" id="PF01569">
    <property type="entry name" value="PAP2"/>
    <property type="match status" value="1"/>
</dbReference>
<feature type="transmembrane region" description="Helical" evidence="1">
    <location>
        <begin position="163"/>
        <end position="184"/>
    </location>
</feature>
<dbReference type="InterPro" id="IPR000326">
    <property type="entry name" value="PAP2/HPO"/>
</dbReference>
<feature type="transmembrane region" description="Helical" evidence="1">
    <location>
        <begin position="53"/>
        <end position="77"/>
    </location>
</feature>
<feature type="transmembrane region" description="Helical" evidence="1">
    <location>
        <begin position="83"/>
        <end position="104"/>
    </location>
</feature>
<feature type="transmembrane region" description="Helical" evidence="1">
    <location>
        <begin position="14"/>
        <end position="33"/>
    </location>
</feature>
<organism evidence="3 4">
    <name type="scientific">Anoxybacter fermentans</name>
    <dbReference type="NCBI Taxonomy" id="1323375"/>
    <lineage>
        <taxon>Bacteria</taxon>
        <taxon>Bacillati</taxon>
        <taxon>Bacillota</taxon>
        <taxon>Clostridia</taxon>
        <taxon>Halanaerobiales</taxon>
        <taxon>Anoxybacter</taxon>
    </lineage>
</organism>
<feature type="domain" description="Phosphatidic acid phosphatase type 2/haloperoxidase" evidence="2">
    <location>
        <begin position="136"/>
        <end position="210"/>
    </location>
</feature>
<keyword evidence="1" id="KW-0472">Membrane</keyword>
<gene>
    <name evidence="3" type="ORF">BBF96_12625</name>
</gene>
<dbReference type="AlphaFoldDB" id="A0A3Q9HS60"/>
<dbReference type="OrthoDB" id="9790723at2"/>
<reference evidence="3 4" key="1">
    <citation type="submission" date="2016-07" db="EMBL/GenBank/DDBJ databases">
        <title>Genome and transcriptome analysis of iron-reducing fermentative bacteria Anoxybacter fermentans.</title>
        <authorList>
            <person name="Zeng X."/>
            <person name="Shao Z."/>
        </authorList>
    </citation>
    <scope>NUCLEOTIDE SEQUENCE [LARGE SCALE GENOMIC DNA]</scope>
    <source>
        <strain evidence="3 4">DY22613</strain>
    </source>
</reference>
<name>A0A3Q9HS60_9FIRM</name>
<feature type="transmembrane region" description="Helical" evidence="1">
    <location>
        <begin position="190"/>
        <end position="205"/>
    </location>
</feature>
<dbReference type="EMBL" id="CP016379">
    <property type="protein sequence ID" value="AZR74165.1"/>
    <property type="molecule type" value="Genomic_DNA"/>
</dbReference>
<dbReference type="RefSeq" id="WP_127017521.1">
    <property type="nucleotide sequence ID" value="NZ_CP016379.1"/>
</dbReference>
<evidence type="ECO:0000259" key="2">
    <source>
        <dbReference type="Pfam" id="PF01569"/>
    </source>
</evidence>
<proteinExistence type="predicted"/>
<dbReference type="InterPro" id="IPR036938">
    <property type="entry name" value="PAP2/HPO_sf"/>
</dbReference>
<evidence type="ECO:0000313" key="3">
    <source>
        <dbReference type="EMBL" id="AZR74165.1"/>
    </source>
</evidence>